<dbReference type="GO" id="GO:0046512">
    <property type="term" value="P:sphingosine biosynthetic process"/>
    <property type="evidence" value="ECO:0007669"/>
    <property type="project" value="TreeGrafter"/>
</dbReference>
<dbReference type="PROSITE" id="PS50146">
    <property type="entry name" value="DAGK"/>
    <property type="match status" value="1"/>
</dbReference>
<evidence type="ECO:0000259" key="1">
    <source>
        <dbReference type="PROSITE" id="PS50146"/>
    </source>
</evidence>
<dbReference type="PANTHER" id="PTHR12358">
    <property type="entry name" value="SPHINGOSINE KINASE"/>
    <property type="match status" value="1"/>
</dbReference>
<dbReference type="InterPro" id="IPR001206">
    <property type="entry name" value="Diacylglycerol_kinase_cat_dom"/>
</dbReference>
<dbReference type="Proteomes" id="UP000650467">
    <property type="component" value="Unassembled WGS sequence"/>
</dbReference>
<dbReference type="GO" id="GO:0016773">
    <property type="term" value="F:phosphotransferase activity, alcohol group as acceptor"/>
    <property type="evidence" value="ECO:0007669"/>
    <property type="project" value="UniProtKB-ARBA"/>
</dbReference>
<gene>
    <name evidence="2" type="ORF">HXX76_005257</name>
</gene>
<dbReference type="AlphaFoldDB" id="A0A835TI08"/>
<dbReference type="GO" id="GO:0005737">
    <property type="term" value="C:cytoplasm"/>
    <property type="evidence" value="ECO:0007669"/>
    <property type="project" value="TreeGrafter"/>
</dbReference>
<dbReference type="Pfam" id="PF00781">
    <property type="entry name" value="DAGK_cat"/>
    <property type="match status" value="1"/>
</dbReference>
<dbReference type="InterPro" id="IPR016064">
    <property type="entry name" value="NAD/diacylglycerol_kinase_sf"/>
</dbReference>
<accession>A0A835TI08</accession>
<dbReference type="Gene3D" id="2.60.200.40">
    <property type="match status" value="1"/>
</dbReference>
<dbReference type="EMBL" id="JAEHOC010000009">
    <property type="protein sequence ID" value="KAG2438711.1"/>
    <property type="molecule type" value="Genomic_DNA"/>
</dbReference>
<dbReference type="SUPFAM" id="SSF111331">
    <property type="entry name" value="NAD kinase/diacylglycerol kinase-like"/>
    <property type="match status" value="1"/>
</dbReference>
<dbReference type="PANTHER" id="PTHR12358:SF31">
    <property type="entry name" value="ACYLGLYCEROL KINASE, MITOCHONDRIAL"/>
    <property type="match status" value="1"/>
</dbReference>
<evidence type="ECO:0000313" key="3">
    <source>
        <dbReference type="Proteomes" id="UP000650467"/>
    </source>
</evidence>
<proteinExistence type="predicted"/>
<dbReference type="InterPro" id="IPR050187">
    <property type="entry name" value="Lipid_Phosphate_FormReg"/>
</dbReference>
<dbReference type="InterPro" id="IPR017438">
    <property type="entry name" value="ATP-NAD_kinase_N"/>
</dbReference>
<sequence length="602" mass="62251">MADSSLPFLPLEVQTHSGQGSIALTPTGDVLYSPHPSSGRGIFSWLSGLIRPNKKQLIPAAHLIGAKLETPCRFSVWWAKPYTSRTGCVTKHRFKACHSTRFETADTVAAQALVEHLRRHASWWGRASPPHVAAIVNPVSGKGAARRLMETQVLPLLRDVAGLRVTVHVTQARMHAAELVRDLNLSCSSAAAEGATAPGGNAPGTAAGAGSGATPPVDLIMFVGGDGTLYEGLQGLFQRPDWEAAVQCPMAAVPCGSGNGLAASAGLWDPVTAVVSVCRGRTEPVDVASVLQPPGNRFYCLLSVVYGSMANLDIGTQHLRWMGELRFHLGGLWEIIRGRLYNCRIFVLPPASTSTGDGAEPLASAGNGAGGASAASPKDVVITLPGPAEDAAAGGVGGASGAAGGSNGIGGGGGGMHERLLPARQSAGNAGGGAGGHVSDYPAGPPLPILASLPGLPRPLPDSLEGLPAGWQQLPDSFAILGAYNTQYLALGARANPGGRMGDGAWDVWHMAAEGGDRGSKRASGGVRARALKVLLGIEDGGFAKSPGVMRTTKARALMFEQRDSATWTVLDGEEVPNLPLYLEVHQGICRLLVAPQFAEED</sequence>
<dbReference type="GO" id="GO:0001727">
    <property type="term" value="F:lipid kinase activity"/>
    <property type="evidence" value="ECO:0007669"/>
    <property type="project" value="TreeGrafter"/>
</dbReference>
<comment type="caution">
    <text evidence="2">The sequence shown here is derived from an EMBL/GenBank/DDBJ whole genome shotgun (WGS) entry which is preliminary data.</text>
</comment>
<feature type="domain" description="DAGKc" evidence="1">
    <location>
        <begin position="127"/>
        <end position="294"/>
    </location>
</feature>
<name>A0A835TI08_CHLIN</name>
<dbReference type="OrthoDB" id="3853857at2759"/>
<dbReference type="Gene3D" id="3.40.50.10330">
    <property type="entry name" value="Probable inorganic polyphosphate/atp-NAD kinase, domain 1"/>
    <property type="match status" value="1"/>
</dbReference>
<organism evidence="2 3">
    <name type="scientific">Chlamydomonas incerta</name>
    <dbReference type="NCBI Taxonomy" id="51695"/>
    <lineage>
        <taxon>Eukaryota</taxon>
        <taxon>Viridiplantae</taxon>
        <taxon>Chlorophyta</taxon>
        <taxon>core chlorophytes</taxon>
        <taxon>Chlorophyceae</taxon>
        <taxon>CS clade</taxon>
        <taxon>Chlamydomonadales</taxon>
        <taxon>Chlamydomonadaceae</taxon>
        <taxon>Chlamydomonas</taxon>
    </lineage>
</organism>
<reference evidence="2" key="1">
    <citation type="journal article" date="2020" name="bioRxiv">
        <title>Comparative genomics of Chlamydomonas.</title>
        <authorList>
            <person name="Craig R.J."/>
            <person name="Hasan A.R."/>
            <person name="Ness R.W."/>
            <person name="Keightley P.D."/>
        </authorList>
    </citation>
    <scope>NUCLEOTIDE SEQUENCE</scope>
    <source>
        <strain evidence="2">SAG 7.73</strain>
    </source>
</reference>
<dbReference type="GO" id="GO:0016020">
    <property type="term" value="C:membrane"/>
    <property type="evidence" value="ECO:0007669"/>
    <property type="project" value="TreeGrafter"/>
</dbReference>
<keyword evidence="3" id="KW-1185">Reference proteome</keyword>
<protein>
    <recommendedName>
        <fullName evidence="1">DAGKc domain-containing protein</fullName>
    </recommendedName>
</protein>
<evidence type="ECO:0000313" key="2">
    <source>
        <dbReference type="EMBL" id="KAG2438711.1"/>
    </source>
</evidence>